<protein>
    <submittedName>
        <fullName evidence="2">Uncharacterized protein</fullName>
    </submittedName>
</protein>
<accession>A0A4Y3KJT2</accession>
<comment type="caution">
    <text evidence="2">The sequence shown here is derived from an EMBL/GenBank/DDBJ whole genome shotgun (WGS) entry which is preliminary data.</text>
</comment>
<feature type="compositionally biased region" description="Acidic residues" evidence="1">
    <location>
        <begin position="49"/>
        <end position="58"/>
    </location>
</feature>
<evidence type="ECO:0000256" key="1">
    <source>
        <dbReference type="SAM" id="MobiDB-lite"/>
    </source>
</evidence>
<dbReference type="AlphaFoldDB" id="A0A4Y3KJT2"/>
<feature type="compositionally biased region" description="Acidic residues" evidence="1">
    <location>
        <begin position="72"/>
        <end position="92"/>
    </location>
</feature>
<feature type="compositionally biased region" description="Basic and acidic residues" evidence="1">
    <location>
        <begin position="1"/>
        <end position="11"/>
    </location>
</feature>
<keyword evidence="3" id="KW-1185">Reference proteome</keyword>
<evidence type="ECO:0000313" key="2">
    <source>
        <dbReference type="EMBL" id="GEA83375.1"/>
    </source>
</evidence>
<evidence type="ECO:0000313" key="3">
    <source>
        <dbReference type="Proteomes" id="UP000320461"/>
    </source>
</evidence>
<dbReference type="EMBL" id="BJLQ01000004">
    <property type="protein sequence ID" value="GEA83375.1"/>
    <property type="molecule type" value="Genomic_DNA"/>
</dbReference>
<feature type="region of interest" description="Disordered" evidence="1">
    <location>
        <begin position="1"/>
        <end position="92"/>
    </location>
</feature>
<sequence length="92" mass="9888">MARVGRGEKDGWTTVDEEDAMSTLPGPDAWRDAGIEPVDPDVPARLTDDDAPASDPEEYTPGFARPDRDGTADEADVVEQDTEVPADDEDDA</sequence>
<organism evidence="2 3">
    <name type="scientific">Cellulomonas gelida</name>
    <dbReference type="NCBI Taxonomy" id="1712"/>
    <lineage>
        <taxon>Bacteria</taxon>
        <taxon>Bacillati</taxon>
        <taxon>Actinomycetota</taxon>
        <taxon>Actinomycetes</taxon>
        <taxon>Micrococcales</taxon>
        <taxon>Cellulomonadaceae</taxon>
        <taxon>Cellulomonas</taxon>
    </lineage>
</organism>
<name>A0A4Y3KJT2_9CELL</name>
<reference evidence="2 3" key="1">
    <citation type="submission" date="2019-06" db="EMBL/GenBank/DDBJ databases">
        <title>Whole genome shotgun sequence of Cellulomonas gelida NBRC 3748.</title>
        <authorList>
            <person name="Hosoyama A."/>
            <person name="Uohara A."/>
            <person name="Ohji S."/>
            <person name="Ichikawa N."/>
        </authorList>
    </citation>
    <scope>NUCLEOTIDE SEQUENCE [LARGE SCALE GENOMIC DNA]</scope>
    <source>
        <strain evidence="2 3">NBRC 3748</strain>
    </source>
</reference>
<proteinExistence type="predicted"/>
<dbReference type="Proteomes" id="UP000320461">
    <property type="component" value="Unassembled WGS sequence"/>
</dbReference>
<gene>
    <name evidence="2" type="ORF">CGE01nite_06260</name>
</gene>